<feature type="domain" description="Anti-sigma K factor RskA C-terminal" evidence="3">
    <location>
        <begin position="116"/>
        <end position="252"/>
    </location>
</feature>
<reference evidence="4" key="1">
    <citation type="journal article" date="2014" name="Int. J. Syst. Evol. Microbiol.">
        <title>Complete genome sequence of Corynebacterium casei LMG S-19264T (=DSM 44701T), isolated from a smear-ripened cheese.</title>
        <authorList>
            <consortium name="US DOE Joint Genome Institute (JGI-PGF)"/>
            <person name="Walter F."/>
            <person name="Albersmeier A."/>
            <person name="Kalinowski J."/>
            <person name="Ruckert C."/>
        </authorList>
    </citation>
    <scope>NUCLEOTIDE SEQUENCE</scope>
    <source>
        <strain evidence="4">VKM Ac-1321</strain>
    </source>
</reference>
<evidence type="ECO:0000313" key="4">
    <source>
        <dbReference type="EMBL" id="GLL06223.1"/>
    </source>
</evidence>
<accession>A0A9W6NRA6</accession>
<dbReference type="InterPro" id="IPR018764">
    <property type="entry name" value="RskA_C"/>
</dbReference>
<keyword evidence="2" id="KW-1133">Transmembrane helix</keyword>
<evidence type="ECO:0000259" key="3">
    <source>
        <dbReference type="Pfam" id="PF10099"/>
    </source>
</evidence>
<name>A0A9W6NRA6_9ACTN</name>
<dbReference type="Proteomes" id="UP001143480">
    <property type="component" value="Unassembled WGS sequence"/>
</dbReference>
<comment type="caution">
    <text evidence="4">The sequence shown here is derived from an EMBL/GenBank/DDBJ whole genome shotgun (WGS) entry which is preliminary data.</text>
</comment>
<evidence type="ECO:0000256" key="2">
    <source>
        <dbReference type="SAM" id="Phobius"/>
    </source>
</evidence>
<protein>
    <recommendedName>
        <fullName evidence="3">Anti-sigma K factor RskA C-terminal domain-containing protein</fullName>
    </recommendedName>
</protein>
<keyword evidence="2" id="KW-0472">Membrane</keyword>
<proteinExistence type="predicted"/>
<dbReference type="GO" id="GO:0005886">
    <property type="term" value="C:plasma membrane"/>
    <property type="evidence" value="ECO:0007669"/>
    <property type="project" value="InterPro"/>
</dbReference>
<keyword evidence="5" id="KW-1185">Reference proteome</keyword>
<feature type="region of interest" description="Disordered" evidence="1">
    <location>
        <begin position="243"/>
        <end position="262"/>
    </location>
</feature>
<organism evidence="4 5">
    <name type="scientific">Dactylosporangium matsuzakiense</name>
    <dbReference type="NCBI Taxonomy" id="53360"/>
    <lineage>
        <taxon>Bacteria</taxon>
        <taxon>Bacillati</taxon>
        <taxon>Actinomycetota</taxon>
        <taxon>Actinomycetes</taxon>
        <taxon>Micromonosporales</taxon>
        <taxon>Micromonosporaceae</taxon>
        <taxon>Dactylosporangium</taxon>
    </lineage>
</organism>
<keyword evidence="2" id="KW-0812">Transmembrane</keyword>
<feature type="transmembrane region" description="Helical" evidence="2">
    <location>
        <begin position="115"/>
        <end position="137"/>
    </location>
</feature>
<evidence type="ECO:0000313" key="5">
    <source>
        <dbReference type="Proteomes" id="UP001143480"/>
    </source>
</evidence>
<evidence type="ECO:0000256" key="1">
    <source>
        <dbReference type="SAM" id="MobiDB-lite"/>
    </source>
</evidence>
<gene>
    <name evidence="4" type="ORF">GCM10017581_079710</name>
</gene>
<dbReference type="Pfam" id="PF10099">
    <property type="entry name" value="RskA_C"/>
    <property type="match status" value="1"/>
</dbReference>
<reference evidence="4" key="2">
    <citation type="submission" date="2023-01" db="EMBL/GenBank/DDBJ databases">
        <authorList>
            <person name="Sun Q."/>
            <person name="Evtushenko L."/>
        </authorList>
    </citation>
    <scope>NUCLEOTIDE SEQUENCE</scope>
    <source>
        <strain evidence="4">VKM Ac-1321</strain>
    </source>
</reference>
<dbReference type="AlphaFoldDB" id="A0A9W6NRA6"/>
<sequence>MPHLEPERLVLLALGEEALDQHETGHLDTCEQCRTDMDSLRNVAGLARQTSRLRALPPPPEYVWQRIRAELAASGRNTPPPAVGLFTDPPGENHKPANLAFVLPQRRKPTWRTTVAIAAAAAVLAAAGATIGTALWLRPDRTGTTDVADCRPQDRRVELQALPEAPNGAAGYACLRIVDGERTLVVHAAGMPAQPDGDYEAWLLNRDQPTRMEALGILGRNGAFNVPAKLDLSEYNIIDISVEPHDGNSTHSGHSMLRGTLP</sequence>
<dbReference type="EMBL" id="BSFP01000069">
    <property type="protein sequence ID" value="GLL06223.1"/>
    <property type="molecule type" value="Genomic_DNA"/>
</dbReference>